<organism evidence="1 2">
    <name type="scientific">Panagrolaimus sp. PS1159</name>
    <dbReference type="NCBI Taxonomy" id="55785"/>
    <lineage>
        <taxon>Eukaryota</taxon>
        <taxon>Metazoa</taxon>
        <taxon>Ecdysozoa</taxon>
        <taxon>Nematoda</taxon>
        <taxon>Chromadorea</taxon>
        <taxon>Rhabditida</taxon>
        <taxon>Tylenchina</taxon>
        <taxon>Panagrolaimomorpha</taxon>
        <taxon>Panagrolaimoidea</taxon>
        <taxon>Panagrolaimidae</taxon>
        <taxon>Panagrolaimus</taxon>
    </lineage>
</organism>
<sequence length="150" mass="16887">MATKSSDCLLPEIYQNPPISNNDSQFNNLNLNQNQNYKIGPVDSKLKSPKNIKNENEDLNNFDQQSKKISPFDSNQSQSITSEYLNGFQNAEKKGFGSNDTSSDTLSFYISAFENDETNNKDDQSLAYQNSGKILKHEFHNVGLTNFSSN</sequence>
<accession>A0AC35GTP0</accession>
<evidence type="ECO:0000313" key="2">
    <source>
        <dbReference type="WBParaSite" id="PS1159_v2.g8634.t1"/>
    </source>
</evidence>
<proteinExistence type="predicted"/>
<evidence type="ECO:0000313" key="1">
    <source>
        <dbReference type="Proteomes" id="UP000887580"/>
    </source>
</evidence>
<dbReference type="WBParaSite" id="PS1159_v2.g8634.t1">
    <property type="protein sequence ID" value="PS1159_v2.g8634.t1"/>
    <property type="gene ID" value="PS1159_v2.g8634"/>
</dbReference>
<name>A0AC35GTP0_9BILA</name>
<reference evidence="2" key="1">
    <citation type="submission" date="2022-11" db="UniProtKB">
        <authorList>
            <consortium name="WormBaseParasite"/>
        </authorList>
    </citation>
    <scope>IDENTIFICATION</scope>
</reference>
<dbReference type="Proteomes" id="UP000887580">
    <property type="component" value="Unplaced"/>
</dbReference>
<protein>
    <submittedName>
        <fullName evidence="2">Uncharacterized protein</fullName>
    </submittedName>
</protein>